<dbReference type="InterPro" id="IPR026017">
    <property type="entry name" value="Lumazine-bd_dom"/>
</dbReference>
<evidence type="ECO:0000259" key="4">
    <source>
        <dbReference type="PROSITE" id="PS51177"/>
    </source>
</evidence>
<gene>
    <name evidence="5" type="ORF">ACFSJ3_07295</name>
</gene>
<evidence type="ECO:0000256" key="1">
    <source>
        <dbReference type="ARBA" id="ARBA00022737"/>
    </source>
</evidence>
<evidence type="ECO:0000313" key="5">
    <source>
        <dbReference type="EMBL" id="MFD2095785.1"/>
    </source>
</evidence>
<name>A0ABW4XLW9_9GAMM</name>
<reference evidence="6" key="1">
    <citation type="journal article" date="2019" name="Int. J. Syst. Evol. Microbiol.">
        <title>The Global Catalogue of Microorganisms (GCM) 10K type strain sequencing project: providing services to taxonomists for standard genome sequencing and annotation.</title>
        <authorList>
            <consortium name="The Broad Institute Genomics Platform"/>
            <consortium name="The Broad Institute Genome Sequencing Center for Infectious Disease"/>
            <person name="Wu L."/>
            <person name="Ma J."/>
        </authorList>
    </citation>
    <scope>NUCLEOTIDE SEQUENCE [LARGE SCALE GENOMIC DNA]</scope>
    <source>
        <strain evidence="6">CGMCC 1.10992</strain>
    </source>
</reference>
<proteinExistence type="predicted"/>
<dbReference type="SUPFAM" id="SSF63380">
    <property type="entry name" value="Riboflavin synthase domain-like"/>
    <property type="match status" value="2"/>
</dbReference>
<dbReference type="Proteomes" id="UP001597380">
    <property type="component" value="Unassembled WGS sequence"/>
</dbReference>
<dbReference type="InterPro" id="IPR001783">
    <property type="entry name" value="Lumazine-bd"/>
</dbReference>
<feature type="repeat" description="Lumazine-binding" evidence="3">
    <location>
        <begin position="1"/>
        <end position="98"/>
    </location>
</feature>
<dbReference type="PANTHER" id="PTHR21098:SF0">
    <property type="entry name" value="RIBOFLAVIN SYNTHASE"/>
    <property type="match status" value="1"/>
</dbReference>
<feature type="domain" description="Lumazine-binding" evidence="4">
    <location>
        <begin position="99"/>
        <end position="195"/>
    </location>
</feature>
<dbReference type="EC" id="2.5.1.9" evidence="2"/>
<feature type="domain" description="Lumazine-binding" evidence="4">
    <location>
        <begin position="1"/>
        <end position="98"/>
    </location>
</feature>
<dbReference type="Pfam" id="PF00677">
    <property type="entry name" value="Lum_binding"/>
    <property type="match status" value="2"/>
</dbReference>
<evidence type="ECO:0000256" key="3">
    <source>
        <dbReference type="PROSITE-ProRule" id="PRU00524"/>
    </source>
</evidence>
<dbReference type="EMBL" id="JBHUHT010000009">
    <property type="protein sequence ID" value="MFD2095785.1"/>
    <property type="molecule type" value="Genomic_DNA"/>
</dbReference>
<dbReference type="RefSeq" id="WP_345340148.1">
    <property type="nucleotide sequence ID" value="NZ_BAABLI010000014.1"/>
</dbReference>
<accession>A0ABW4XLW9</accession>
<evidence type="ECO:0000256" key="2">
    <source>
        <dbReference type="NCBIfam" id="TIGR00187"/>
    </source>
</evidence>
<dbReference type="Gene3D" id="2.40.30.20">
    <property type="match status" value="2"/>
</dbReference>
<dbReference type="PROSITE" id="PS51177">
    <property type="entry name" value="LUMAZINE_BIND"/>
    <property type="match status" value="2"/>
</dbReference>
<dbReference type="CDD" id="cd00402">
    <property type="entry name" value="Riboflavin_synthase_like"/>
    <property type="match status" value="1"/>
</dbReference>
<feature type="repeat" description="Lumazine-binding" evidence="3">
    <location>
        <begin position="99"/>
        <end position="195"/>
    </location>
</feature>
<dbReference type="PIRSF" id="PIRSF000498">
    <property type="entry name" value="Riboflavin_syn_A"/>
    <property type="match status" value="1"/>
</dbReference>
<comment type="caution">
    <text evidence="5">The sequence shown here is derived from an EMBL/GenBank/DDBJ whole genome shotgun (WGS) entry which is preliminary data.</text>
</comment>
<keyword evidence="6" id="KW-1185">Reference proteome</keyword>
<sequence>MFTGIVQCSATVIWLDSENDIARLRIEVPAASYLERVEVGASIAINGVCLTVVDFDKTVVDFDVIAETLRRTNIGALKKGEQVNFERAAKWGDEIGGHMLSGHIQTQGNVEAFETRGNEVDIQIHIDAAWRKYVMEKGYVSIDGISLTIGKVEEQSFWLHLIPETLRVTTLGARKVGELVNIEIDTQTQAIVDTVERVLASR</sequence>
<dbReference type="InterPro" id="IPR017938">
    <property type="entry name" value="Riboflavin_synthase-like_b-brl"/>
</dbReference>
<evidence type="ECO:0000313" key="6">
    <source>
        <dbReference type="Proteomes" id="UP001597380"/>
    </source>
</evidence>
<protein>
    <recommendedName>
        <fullName evidence="2">Riboflavin synthase</fullName>
        <ecNumber evidence="2">2.5.1.9</ecNumber>
    </recommendedName>
</protein>
<dbReference type="NCBIfam" id="TIGR00187">
    <property type="entry name" value="ribE"/>
    <property type="match status" value="1"/>
</dbReference>
<dbReference type="NCBIfam" id="NF009566">
    <property type="entry name" value="PRK13020.1"/>
    <property type="match status" value="1"/>
</dbReference>
<organism evidence="5 6">
    <name type="scientific">Corallincola platygyrae</name>
    <dbReference type="NCBI Taxonomy" id="1193278"/>
    <lineage>
        <taxon>Bacteria</taxon>
        <taxon>Pseudomonadati</taxon>
        <taxon>Pseudomonadota</taxon>
        <taxon>Gammaproteobacteria</taxon>
        <taxon>Alteromonadales</taxon>
        <taxon>Psychromonadaceae</taxon>
        <taxon>Corallincola</taxon>
    </lineage>
</organism>
<keyword evidence="1" id="KW-0677">Repeat</keyword>
<dbReference type="InterPro" id="IPR023366">
    <property type="entry name" value="ATP_synth_asu-like_sf"/>
</dbReference>
<dbReference type="PANTHER" id="PTHR21098">
    <property type="entry name" value="RIBOFLAVIN SYNTHASE ALPHA CHAIN"/>
    <property type="match status" value="1"/>
</dbReference>
<dbReference type="NCBIfam" id="NF006767">
    <property type="entry name" value="PRK09289.1"/>
    <property type="match status" value="1"/>
</dbReference>